<dbReference type="RefSeq" id="WP_012212686.1">
    <property type="nucleotide sequence ID" value="NC_010084.1"/>
</dbReference>
<dbReference type="Pfam" id="PF18864">
    <property type="entry name" value="AbiTii"/>
    <property type="match status" value="1"/>
</dbReference>
<dbReference type="KEGG" id="bmu:Bmul_0497"/>
<evidence type="ECO:0000259" key="1">
    <source>
        <dbReference type="Pfam" id="PF18864"/>
    </source>
</evidence>
<dbReference type="AlphaFoldDB" id="A0A0H3KHN7"/>
<dbReference type="KEGG" id="bmj:BMULJ_02758"/>
<dbReference type="HOGENOM" id="CLU_070824_0_0_4"/>
<dbReference type="InterPro" id="IPR041304">
    <property type="entry name" value="AbiTii"/>
</dbReference>
<reference evidence="2 3" key="1">
    <citation type="submission" date="2007-04" db="EMBL/GenBank/DDBJ databases">
        <title>Complete genome sequence of Burkholderia multivorans ATCC 17616.</title>
        <authorList>
            <person name="Ohtsubo Y."/>
            <person name="Yamashita A."/>
            <person name="Kurokawa K."/>
            <person name="Takami H."/>
            <person name="Yuhara S."/>
            <person name="Nishiyama E."/>
            <person name="Endo R."/>
            <person name="Miyazaki R."/>
            <person name="Ono A."/>
            <person name="Yano K."/>
            <person name="Ito M."/>
            <person name="Sota M."/>
            <person name="Yuji N."/>
            <person name="Hattori M."/>
            <person name="Tsuda M."/>
        </authorList>
    </citation>
    <scope>NUCLEOTIDE SEQUENCE [LARGE SCALE GENOMIC DNA]</scope>
    <source>
        <strain evidence="3">ATCC 17616 / 249</strain>
    </source>
</reference>
<gene>
    <name evidence="2" type="ordered locus">BMULJ_02758</name>
</gene>
<proteinExistence type="predicted"/>
<evidence type="ECO:0000313" key="3">
    <source>
        <dbReference type="Proteomes" id="UP000008815"/>
    </source>
</evidence>
<accession>A0A0H3KHN7</accession>
<organism evidence="2 3">
    <name type="scientific">Burkholderia multivorans (strain ATCC 17616 / 249)</name>
    <dbReference type="NCBI Taxonomy" id="395019"/>
    <lineage>
        <taxon>Bacteria</taxon>
        <taxon>Pseudomonadati</taxon>
        <taxon>Pseudomonadota</taxon>
        <taxon>Betaproteobacteria</taxon>
        <taxon>Burkholderiales</taxon>
        <taxon>Burkholderiaceae</taxon>
        <taxon>Burkholderia</taxon>
        <taxon>Burkholderia cepacia complex</taxon>
    </lineage>
</organism>
<dbReference type="eggNOG" id="ENOG502ZCM4">
    <property type="taxonomic scope" value="Bacteria"/>
</dbReference>
<keyword evidence="3" id="KW-1185">Reference proteome</keyword>
<protein>
    <submittedName>
        <fullName evidence="2">Response regulator</fullName>
    </submittedName>
</protein>
<name>A0A0H3KHN7_BURM1</name>
<dbReference type="EMBL" id="AP009385">
    <property type="protein sequence ID" value="BAG44646.1"/>
    <property type="molecule type" value="Genomic_DNA"/>
</dbReference>
<sequence>MRLLGEVIDLLSANDGSLTGALLKTKVLMHRIGHKELAGWVNDELNGYKDENLIPTYRVVRARIVGNVMLPGGARYRSQTLPTAHLPEDIRQSYTEWPMPQSISVLETLAAQTQSLSNAIAPEIYGTFGSGYEAAHVTSAWRQIEPGQVQNIVVEVRSRLLDFVLNLQDQIGDVPESDMKEAAKTVDASGMFNNAMFGDNVTVVIGHGNVTTSINTVQKRDFDSLSAALKKAGVDDEDVEALRTAISDDDSAGAVVEKDRFGPKVQNWFGSMIRKAASGGWTIGLSAAGAVLAAAINAHYGFK</sequence>
<dbReference type="Proteomes" id="UP000008815">
    <property type="component" value="Chromosome 1"/>
</dbReference>
<feature type="domain" description="AbiTii" evidence="1">
    <location>
        <begin position="3"/>
        <end position="184"/>
    </location>
</feature>
<evidence type="ECO:0000313" key="2">
    <source>
        <dbReference type="EMBL" id="BAG44646.1"/>
    </source>
</evidence>